<sequence>MSTVKQWTAWAALLLLMSMPVFGEPLRIEITEGVSSALPIAIVPFAGAAQAPGAPVHSIVDADLSRSGRFDTLPTGEMPQQPSSLDQVNFAAWRTTGVTYAAVGQVIPQGSSSYMIRFLIVDVPRGQQLAAFQVPASADDMRSAAHRVSDLIYEQLLGERGAFNTRIAYVSVPNRPRVGQPSEYLLMVSDADGENSRTVLKSKEPLMSPVWSPDGRQLAYVSFETGRSQIFSQDLATGKRRVLSSKPGINGAPSWSPDGRSIAIALSDGPNTHIHLMDLESGSLRQITQGAAINTEPDWSPDGTKLLFTSDRGGRPQIYEMNRDGGQVRRLTYQGSYNARARYSPDGKSIVMVQGGSSFRIAIQDLQSGTVRVLSQGPEDESPSFAPNGAMIIYASQYGGNGVLSTVSFDGKVRQRVAGRGDIREAAWSPFRPR</sequence>
<dbReference type="SUPFAM" id="SSF52964">
    <property type="entry name" value="TolB, N-terminal domain"/>
    <property type="match status" value="1"/>
</dbReference>
<dbReference type="AlphaFoldDB" id="A0A4Z0FA80"/>
<keyword evidence="5" id="KW-0131">Cell cycle</keyword>
<evidence type="ECO:0000256" key="4">
    <source>
        <dbReference type="ARBA" id="ARBA00022764"/>
    </source>
</evidence>
<dbReference type="InterPro" id="IPR014167">
    <property type="entry name" value="Tol-Pal_TolB"/>
</dbReference>
<keyword evidence="5" id="KW-0132">Cell division</keyword>
<comment type="subunit">
    <text evidence="5">The Tol-Pal system is composed of five core proteins: the inner membrane proteins TolA, TolQ and TolR, the periplasmic protein TolB and the outer membrane protein Pal. They form a network linking the inner and outer membranes and the peptidoglycan layer.</text>
</comment>
<dbReference type="RefSeq" id="WP_135282032.1">
    <property type="nucleotide sequence ID" value="NZ_SRIO01000010.1"/>
</dbReference>
<comment type="subcellular location">
    <subcellularLocation>
        <location evidence="1 5">Periplasm</location>
    </subcellularLocation>
</comment>
<dbReference type="InterPro" id="IPR011042">
    <property type="entry name" value="6-blade_b-propeller_TolB-like"/>
</dbReference>
<dbReference type="GO" id="GO:0042597">
    <property type="term" value="C:periplasmic space"/>
    <property type="evidence" value="ECO:0007669"/>
    <property type="project" value="UniProtKB-SubCell"/>
</dbReference>
<gene>
    <name evidence="5 7" type="primary">tolB</name>
    <name evidence="7" type="ORF">E4680_08780</name>
</gene>
<keyword evidence="4 5" id="KW-0574">Periplasm</keyword>
<keyword evidence="8" id="KW-1185">Reference proteome</keyword>
<dbReference type="GO" id="GO:0017038">
    <property type="term" value="P:protein import"/>
    <property type="evidence" value="ECO:0007669"/>
    <property type="project" value="InterPro"/>
</dbReference>
<dbReference type="HAMAP" id="MF_00671">
    <property type="entry name" value="TolB"/>
    <property type="match status" value="1"/>
</dbReference>
<evidence type="ECO:0000256" key="1">
    <source>
        <dbReference type="ARBA" id="ARBA00004418"/>
    </source>
</evidence>
<dbReference type="EMBL" id="SRIO01000010">
    <property type="protein sequence ID" value="TFZ82326.1"/>
    <property type="molecule type" value="Genomic_DNA"/>
</dbReference>
<dbReference type="OrthoDB" id="9802240at2"/>
<evidence type="ECO:0000313" key="7">
    <source>
        <dbReference type="EMBL" id="TFZ82326.1"/>
    </source>
</evidence>
<proteinExistence type="inferred from homology"/>
<evidence type="ECO:0000256" key="5">
    <source>
        <dbReference type="HAMAP-Rule" id="MF_00671"/>
    </source>
</evidence>
<dbReference type="GO" id="GO:0051301">
    <property type="term" value="P:cell division"/>
    <property type="evidence" value="ECO:0007669"/>
    <property type="project" value="UniProtKB-UniRule"/>
</dbReference>
<evidence type="ECO:0000256" key="3">
    <source>
        <dbReference type="ARBA" id="ARBA00022729"/>
    </source>
</evidence>
<organism evidence="7 8">
    <name type="scientific">Candidatus Macondimonas diazotrophica</name>
    <dbReference type="NCBI Taxonomy" id="2305248"/>
    <lineage>
        <taxon>Bacteria</taxon>
        <taxon>Pseudomonadati</taxon>
        <taxon>Pseudomonadota</taxon>
        <taxon>Gammaproteobacteria</taxon>
        <taxon>Chromatiales</taxon>
        <taxon>Ectothiorhodospiraceae</taxon>
        <taxon>Candidatus Macondimonas</taxon>
    </lineage>
</organism>
<dbReference type="InterPro" id="IPR011659">
    <property type="entry name" value="WD40"/>
</dbReference>
<keyword evidence="3 5" id="KW-0732">Signal</keyword>
<dbReference type="Pfam" id="PF07676">
    <property type="entry name" value="PD40"/>
    <property type="match status" value="5"/>
</dbReference>
<dbReference type="NCBIfam" id="TIGR02800">
    <property type="entry name" value="propeller_TolB"/>
    <property type="match status" value="1"/>
</dbReference>
<dbReference type="Pfam" id="PF04052">
    <property type="entry name" value="TolB_N"/>
    <property type="match status" value="1"/>
</dbReference>
<accession>A0A4Z0FA80</accession>
<protein>
    <recommendedName>
        <fullName evidence="5">Tol-Pal system protein TolB</fullName>
    </recommendedName>
</protein>
<name>A0A4Z0FA80_9GAMM</name>
<dbReference type="Gene3D" id="2.120.10.30">
    <property type="entry name" value="TolB, C-terminal domain"/>
    <property type="match status" value="1"/>
</dbReference>
<dbReference type="PANTHER" id="PTHR36842">
    <property type="entry name" value="PROTEIN TOLB HOMOLOG"/>
    <property type="match status" value="1"/>
</dbReference>
<comment type="function">
    <text evidence="5">Part of the Tol-Pal system, which plays a role in outer membrane invagination during cell division and is important for maintaining outer membrane integrity.</text>
</comment>
<dbReference type="Proteomes" id="UP000297890">
    <property type="component" value="Unassembled WGS sequence"/>
</dbReference>
<evidence type="ECO:0000256" key="2">
    <source>
        <dbReference type="ARBA" id="ARBA00009820"/>
    </source>
</evidence>
<evidence type="ECO:0000259" key="6">
    <source>
        <dbReference type="Pfam" id="PF04052"/>
    </source>
</evidence>
<feature type="domain" description="TolB N-terminal" evidence="6">
    <location>
        <begin position="26"/>
        <end position="129"/>
    </location>
</feature>
<comment type="caution">
    <text evidence="7">The sequence shown here is derived from an EMBL/GenBank/DDBJ whole genome shotgun (WGS) entry which is preliminary data.</text>
</comment>
<dbReference type="Gene3D" id="3.40.50.10070">
    <property type="entry name" value="TolB, N-terminal domain"/>
    <property type="match status" value="1"/>
</dbReference>
<reference evidence="7 8" key="1">
    <citation type="journal article" date="2019" name="ISME J.">
        <title>Candidatus Macondimonas diazotrophica, a novel gammaproteobacterial genus dominating crude-oil-contaminated coastal sediments.</title>
        <authorList>
            <person name="Karthikeyan S."/>
            <person name="Konstantinidis K."/>
        </authorList>
    </citation>
    <scope>NUCLEOTIDE SEQUENCE [LARGE SCALE GENOMIC DNA]</scope>
    <source>
        <strain evidence="7 8">KTK01</strain>
    </source>
</reference>
<evidence type="ECO:0000313" key="8">
    <source>
        <dbReference type="Proteomes" id="UP000297890"/>
    </source>
</evidence>
<comment type="similarity">
    <text evidence="2 5">Belongs to the TolB family.</text>
</comment>
<dbReference type="PANTHER" id="PTHR36842:SF1">
    <property type="entry name" value="PROTEIN TOLB"/>
    <property type="match status" value="1"/>
</dbReference>
<dbReference type="InterPro" id="IPR007195">
    <property type="entry name" value="TolB_N"/>
</dbReference>
<dbReference type="SUPFAM" id="SSF69304">
    <property type="entry name" value="Tricorn protease N-terminal domain"/>
    <property type="match status" value="1"/>
</dbReference>